<dbReference type="RefSeq" id="WP_193181421.1">
    <property type="nucleotide sequence ID" value="NZ_JACVXA010000015.1"/>
</dbReference>
<reference evidence="2" key="1">
    <citation type="submission" date="2020-09" db="EMBL/GenBank/DDBJ databases">
        <title>A novel bacterium of genus Mangrovicoccus, isolated from South China Sea.</title>
        <authorList>
            <person name="Huang H."/>
            <person name="Mo K."/>
            <person name="Hu Y."/>
        </authorList>
    </citation>
    <scope>NUCLEOTIDE SEQUENCE</scope>
    <source>
        <strain evidence="2">HB182678</strain>
    </source>
</reference>
<name>A0A8J7CJZ6_9RHOB</name>
<evidence type="ECO:0000313" key="3">
    <source>
        <dbReference type="Proteomes" id="UP000609121"/>
    </source>
</evidence>
<dbReference type="Gene3D" id="2.30.110.10">
    <property type="entry name" value="Electron Transport, Fmn-binding Protein, Chain A"/>
    <property type="match status" value="1"/>
</dbReference>
<dbReference type="InterPro" id="IPR024029">
    <property type="entry name" value="Pyridox_Oxase_FMN-dep"/>
</dbReference>
<dbReference type="NCBIfam" id="TIGR04025">
    <property type="entry name" value="PPOX_FMN_DR2398"/>
    <property type="match status" value="1"/>
</dbReference>
<dbReference type="Proteomes" id="UP000609121">
    <property type="component" value="Unassembled WGS sequence"/>
</dbReference>
<dbReference type="EMBL" id="JACVXA010000015">
    <property type="protein sequence ID" value="MBE3638086.1"/>
    <property type="molecule type" value="Genomic_DNA"/>
</dbReference>
<dbReference type="InterPro" id="IPR012349">
    <property type="entry name" value="Split_barrel_FMN-bd"/>
</dbReference>
<gene>
    <name evidence="2" type="ORF">ICN82_07700</name>
</gene>
<evidence type="ECO:0000259" key="1">
    <source>
        <dbReference type="Pfam" id="PF01243"/>
    </source>
</evidence>
<dbReference type="Pfam" id="PF01243">
    <property type="entry name" value="PNPOx_N"/>
    <property type="match status" value="1"/>
</dbReference>
<sequence length="201" mass="22223">MDWIDSEAELEALYGAAVPAALVKVADRITPEYRPWIEAARFCVLATVGPEGTDASPRGDDGPVLRILDAHNLALPDWHGNNRIDSLRNIVRDGRVSLMLMIPGETNVVRINGRARLTADAALLAEFETRGRQPRTVTVIAVDEIYIQCARALMRAGLWTLPETRPELPSAGEILAARSRGDIDGEDYDRSWPKRAAKTLW</sequence>
<protein>
    <submittedName>
        <fullName evidence="2">Pyridoxamine 5'-phosphate oxidase family protein</fullName>
    </submittedName>
</protein>
<keyword evidence="3" id="KW-1185">Reference proteome</keyword>
<comment type="caution">
    <text evidence="2">The sequence shown here is derived from an EMBL/GenBank/DDBJ whole genome shotgun (WGS) entry which is preliminary data.</text>
</comment>
<dbReference type="InterPro" id="IPR011576">
    <property type="entry name" value="Pyridox_Oxase_N"/>
</dbReference>
<accession>A0A8J7CJZ6</accession>
<dbReference type="PANTHER" id="PTHR42815">
    <property type="entry name" value="FAD-BINDING, PUTATIVE (AFU_ORTHOLOGUE AFUA_6G07600)-RELATED"/>
    <property type="match status" value="1"/>
</dbReference>
<dbReference type="AlphaFoldDB" id="A0A8J7CJZ6"/>
<feature type="domain" description="Pyridoxamine 5'-phosphate oxidase N-terminal" evidence="1">
    <location>
        <begin position="29"/>
        <end position="149"/>
    </location>
</feature>
<evidence type="ECO:0000313" key="2">
    <source>
        <dbReference type="EMBL" id="MBE3638086.1"/>
    </source>
</evidence>
<dbReference type="SUPFAM" id="SSF50475">
    <property type="entry name" value="FMN-binding split barrel"/>
    <property type="match status" value="1"/>
</dbReference>
<dbReference type="PANTHER" id="PTHR42815:SF2">
    <property type="entry name" value="FAD-BINDING, PUTATIVE (AFU_ORTHOLOGUE AFUA_6G07600)-RELATED"/>
    <property type="match status" value="1"/>
</dbReference>
<organism evidence="2 3">
    <name type="scientific">Mangrovicoccus algicola</name>
    <dbReference type="NCBI Taxonomy" id="2771008"/>
    <lineage>
        <taxon>Bacteria</taxon>
        <taxon>Pseudomonadati</taxon>
        <taxon>Pseudomonadota</taxon>
        <taxon>Alphaproteobacteria</taxon>
        <taxon>Rhodobacterales</taxon>
        <taxon>Paracoccaceae</taxon>
        <taxon>Mangrovicoccus</taxon>
    </lineage>
</organism>
<proteinExistence type="predicted"/>